<dbReference type="EC" id="1.1.1.1" evidence="4"/>
<gene>
    <name evidence="4" type="ORF">QRX50_15105</name>
</gene>
<dbReference type="InterPro" id="IPR039697">
    <property type="entry name" value="Alcohol_dehydrogenase_Fe"/>
</dbReference>
<dbReference type="Proteomes" id="UP001236014">
    <property type="component" value="Chromosome"/>
</dbReference>
<feature type="domain" description="Alcohol dehydrogenase iron-type/glycerol dehydrogenase GldA" evidence="3">
    <location>
        <begin position="19"/>
        <end position="160"/>
    </location>
</feature>
<evidence type="ECO:0000256" key="2">
    <source>
        <dbReference type="ARBA" id="ARBA00023002"/>
    </source>
</evidence>
<dbReference type="GO" id="GO:0046872">
    <property type="term" value="F:metal ion binding"/>
    <property type="evidence" value="ECO:0007669"/>
    <property type="project" value="InterPro"/>
</dbReference>
<dbReference type="Pfam" id="PF00465">
    <property type="entry name" value="Fe-ADH"/>
    <property type="match status" value="1"/>
</dbReference>
<name>A0A9Y2IMQ3_9PSEU</name>
<dbReference type="InterPro" id="IPR001670">
    <property type="entry name" value="ADH_Fe/GldA"/>
</dbReference>
<keyword evidence="2 4" id="KW-0560">Oxidoreductase</keyword>
<dbReference type="RefSeq" id="WP_285972571.1">
    <property type="nucleotide sequence ID" value="NZ_CP127294.1"/>
</dbReference>
<accession>A0A9Y2IMQ3</accession>
<dbReference type="PANTHER" id="PTHR11496:SF102">
    <property type="entry name" value="ALCOHOL DEHYDROGENASE 4"/>
    <property type="match status" value="1"/>
</dbReference>
<dbReference type="Gene3D" id="3.40.50.1970">
    <property type="match status" value="1"/>
</dbReference>
<comment type="similarity">
    <text evidence="1">Belongs to the iron-containing alcohol dehydrogenase family.</text>
</comment>
<evidence type="ECO:0000256" key="1">
    <source>
        <dbReference type="ARBA" id="ARBA00007358"/>
    </source>
</evidence>
<evidence type="ECO:0000259" key="3">
    <source>
        <dbReference type="Pfam" id="PF00465"/>
    </source>
</evidence>
<protein>
    <submittedName>
        <fullName evidence="4">Iron-containing alcohol dehydrogenase</fullName>
        <ecNumber evidence="4">1.1.1.1</ecNumber>
    </submittedName>
</protein>
<dbReference type="SUPFAM" id="SSF56796">
    <property type="entry name" value="Dehydroquinate synthase-like"/>
    <property type="match status" value="1"/>
</dbReference>
<sequence length="353" mass="36349">MARTAEPVRRSRDAAPEQNLVWGSGSLRELPAMTDVLDCRRVLAVASRSADPAVARLPGLLGGRYLGRWSDVPAHVPAHQANLAVGSAQETHADAVLAIGGGSAIGLGKIVSLALRLPLIAVPTTFSGSERTSRYFVTTDRGKETGTSGRVLPRAVLYDPDLVAGLPREVVAGSGIAAVAHCLEVLCHPASEEALASAREGLLLLWDSLASLTGGADDLSTRQDALAGAGLAGHALHELGRPGVVHQICDLLSTRCGQGLLYALFLPLVLRAYGDAADGARAALAELRPGVSAEQAVAEFAVRLGLTAEADPRRAASAVGLGAAELRPLLAELSVAAGDRAEAAVFERLAASC</sequence>
<evidence type="ECO:0000313" key="4">
    <source>
        <dbReference type="EMBL" id="WIX81990.1"/>
    </source>
</evidence>
<evidence type="ECO:0000313" key="5">
    <source>
        <dbReference type="Proteomes" id="UP001236014"/>
    </source>
</evidence>
<dbReference type="AlphaFoldDB" id="A0A9Y2IMQ3"/>
<proteinExistence type="inferred from homology"/>
<dbReference type="KEGG" id="acab:QRX50_15105"/>
<dbReference type="Gene3D" id="1.20.1090.10">
    <property type="entry name" value="Dehydroquinate synthase-like - alpha domain"/>
    <property type="match status" value="1"/>
</dbReference>
<reference evidence="4 5" key="1">
    <citation type="submission" date="2023-06" db="EMBL/GenBank/DDBJ databases">
        <authorList>
            <person name="Oyuntsetseg B."/>
            <person name="Kim S.B."/>
        </authorList>
    </citation>
    <scope>NUCLEOTIDE SEQUENCE [LARGE SCALE GENOMIC DNA]</scope>
    <source>
        <strain evidence="4 5">2-15</strain>
    </source>
</reference>
<dbReference type="GO" id="GO:0004022">
    <property type="term" value="F:alcohol dehydrogenase (NAD+) activity"/>
    <property type="evidence" value="ECO:0007669"/>
    <property type="project" value="UniProtKB-EC"/>
</dbReference>
<dbReference type="PANTHER" id="PTHR11496">
    <property type="entry name" value="ALCOHOL DEHYDROGENASE"/>
    <property type="match status" value="1"/>
</dbReference>
<dbReference type="EMBL" id="CP127294">
    <property type="protein sequence ID" value="WIX81990.1"/>
    <property type="molecule type" value="Genomic_DNA"/>
</dbReference>
<keyword evidence="5" id="KW-1185">Reference proteome</keyword>
<organism evidence="4 5">
    <name type="scientific">Amycolatopsis carbonis</name>
    <dbReference type="NCBI Taxonomy" id="715471"/>
    <lineage>
        <taxon>Bacteria</taxon>
        <taxon>Bacillati</taxon>
        <taxon>Actinomycetota</taxon>
        <taxon>Actinomycetes</taxon>
        <taxon>Pseudonocardiales</taxon>
        <taxon>Pseudonocardiaceae</taxon>
        <taxon>Amycolatopsis</taxon>
    </lineage>
</organism>